<dbReference type="InterPro" id="IPR032806">
    <property type="entry name" value="YbfD_N"/>
</dbReference>
<name>A0A2W1J993_9CYAN</name>
<dbReference type="AlphaFoldDB" id="A0A2W1J993"/>
<dbReference type="InterPro" id="IPR047647">
    <property type="entry name" value="ISAs1_transpos"/>
</dbReference>
<dbReference type="PANTHER" id="PTHR30298">
    <property type="entry name" value="H REPEAT-ASSOCIATED PREDICTED TRANSPOSASE"/>
    <property type="match status" value="1"/>
</dbReference>
<protein>
    <recommendedName>
        <fullName evidence="1">H repeat-associated protein N-terminal domain-containing protein</fullName>
    </recommendedName>
</protein>
<gene>
    <name evidence="2" type="ORF">C1752_10377</name>
</gene>
<evidence type="ECO:0000313" key="2">
    <source>
        <dbReference type="EMBL" id="PZD70656.1"/>
    </source>
</evidence>
<accession>A0A2W1J993</accession>
<keyword evidence="3" id="KW-1185">Reference proteome</keyword>
<evidence type="ECO:0000313" key="3">
    <source>
        <dbReference type="Proteomes" id="UP000248857"/>
    </source>
</evidence>
<reference evidence="2 3" key="1">
    <citation type="journal article" date="2018" name="Sci. Rep.">
        <title>A novel species of the marine cyanobacterium Acaryochloris with a unique pigment content and lifestyle.</title>
        <authorList>
            <person name="Partensky F."/>
            <person name="Six C."/>
            <person name="Ratin M."/>
            <person name="Garczarek L."/>
            <person name="Vaulot D."/>
            <person name="Probert I."/>
            <person name="Calteau A."/>
            <person name="Gourvil P."/>
            <person name="Marie D."/>
            <person name="Grebert T."/>
            <person name="Bouchier C."/>
            <person name="Le Panse S."/>
            <person name="Gachenot M."/>
            <person name="Rodriguez F."/>
            <person name="Garrido J.L."/>
        </authorList>
    </citation>
    <scope>NUCLEOTIDE SEQUENCE [LARGE SCALE GENOMIC DNA]</scope>
    <source>
        <strain evidence="2 3">RCC1774</strain>
    </source>
</reference>
<dbReference type="Pfam" id="PF13808">
    <property type="entry name" value="DDE_Tnp_1_assoc"/>
    <property type="match status" value="1"/>
</dbReference>
<dbReference type="PANTHER" id="PTHR30298:SF0">
    <property type="entry name" value="PROTEIN YBFL-RELATED"/>
    <property type="match status" value="1"/>
</dbReference>
<sequence>MVLWTNFPLTMSTLAIIDAFKDLPDHRRGAGRRHNQPLCLALFTLSVTAGCRGFIAISDWLKSYRADLLALFEPAKDRLPSYSTIRRVLLDLDYKAYSACLASFFEIEPLSGETLAFEGKVLRGSYNVETPASTSESHRAIQLVTVYIVERGLILPIQPVDKKSNEITAFPPVLQALAQRGVVFAFDALNTQKNMSGNH</sequence>
<comment type="caution">
    <text evidence="2">The sequence shown here is derived from an EMBL/GenBank/DDBJ whole genome shotgun (WGS) entry which is preliminary data.</text>
</comment>
<dbReference type="InterPro" id="IPR051698">
    <property type="entry name" value="Transposase_11-like"/>
</dbReference>
<dbReference type="Proteomes" id="UP000248857">
    <property type="component" value="Unassembled WGS sequence"/>
</dbReference>
<organism evidence="2 3">
    <name type="scientific">Acaryochloris thomasi RCC1774</name>
    <dbReference type="NCBI Taxonomy" id="1764569"/>
    <lineage>
        <taxon>Bacteria</taxon>
        <taxon>Bacillati</taxon>
        <taxon>Cyanobacteriota</taxon>
        <taxon>Cyanophyceae</taxon>
        <taxon>Acaryochloridales</taxon>
        <taxon>Acaryochloridaceae</taxon>
        <taxon>Acaryochloris</taxon>
        <taxon>Acaryochloris thomasi</taxon>
    </lineage>
</organism>
<dbReference type="NCBIfam" id="NF033564">
    <property type="entry name" value="transpos_ISAs1"/>
    <property type="match status" value="1"/>
</dbReference>
<dbReference type="EMBL" id="PQWO01000031">
    <property type="protein sequence ID" value="PZD70656.1"/>
    <property type="molecule type" value="Genomic_DNA"/>
</dbReference>
<feature type="domain" description="H repeat-associated protein N-terminal" evidence="1">
    <location>
        <begin position="18"/>
        <end position="104"/>
    </location>
</feature>
<proteinExistence type="predicted"/>
<evidence type="ECO:0000259" key="1">
    <source>
        <dbReference type="Pfam" id="PF13808"/>
    </source>
</evidence>